<reference evidence="2 3" key="1">
    <citation type="submission" date="2019-01" db="EMBL/GenBank/DDBJ databases">
        <authorList>
            <person name="Alioto T."/>
            <person name="Alioto T."/>
        </authorList>
    </citation>
    <scope>NUCLEOTIDE SEQUENCE [LARGE SCALE GENOMIC DNA]</scope>
</reference>
<protein>
    <submittedName>
        <fullName evidence="2">Uncharacterized protein</fullName>
    </submittedName>
</protein>
<dbReference type="AlphaFoldDB" id="A0A485PDK5"/>
<gene>
    <name evidence="2" type="ORF">LYPA_23C018459</name>
</gene>
<feature type="non-terminal residue" evidence="2">
    <location>
        <position position="53"/>
    </location>
</feature>
<evidence type="ECO:0000313" key="2">
    <source>
        <dbReference type="EMBL" id="VFV42478.1"/>
    </source>
</evidence>
<feature type="region of interest" description="Disordered" evidence="1">
    <location>
        <begin position="1"/>
        <end position="53"/>
    </location>
</feature>
<name>A0A485PDK5_LYNPA</name>
<accession>A0A485PDK5</accession>
<dbReference type="Proteomes" id="UP000386466">
    <property type="component" value="Unassembled WGS sequence"/>
</dbReference>
<evidence type="ECO:0000256" key="1">
    <source>
        <dbReference type="SAM" id="MobiDB-lite"/>
    </source>
</evidence>
<feature type="non-terminal residue" evidence="2">
    <location>
        <position position="1"/>
    </location>
</feature>
<organism evidence="2 3">
    <name type="scientific">Lynx pardinus</name>
    <name type="common">Iberian lynx</name>
    <name type="synonym">Felis pardina</name>
    <dbReference type="NCBI Taxonomy" id="191816"/>
    <lineage>
        <taxon>Eukaryota</taxon>
        <taxon>Metazoa</taxon>
        <taxon>Chordata</taxon>
        <taxon>Craniata</taxon>
        <taxon>Vertebrata</taxon>
        <taxon>Euteleostomi</taxon>
        <taxon>Mammalia</taxon>
        <taxon>Eutheria</taxon>
        <taxon>Laurasiatheria</taxon>
        <taxon>Carnivora</taxon>
        <taxon>Feliformia</taxon>
        <taxon>Felidae</taxon>
        <taxon>Felinae</taxon>
        <taxon>Lynx</taxon>
    </lineage>
</organism>
<proteinExistence type="predicted"/>
<evidence type="ECO:0000313" key="3">
    <source>
        <dbReference type="Proteomes" id="UP000386466"/>
    </source>
</evidence>
<dbReference type="EMBL" id="CAAGRJ010032071">
    <property type="protein sequence ID" value="VFV42478.1"/>
    <property type="molecule type" value="Genomic_DNA"/>
</dbReference>
<keyword evidence="3" id="KW-1185">Reference proteome</keyword>
<sequence>DGLGWVQEQEGRTQLESGSRGRSKFRNAECETSQPGRRGPPREGRRVGPASRK</sequence>